<gene>
    <name evidence="2" type="ORF">E2C01_064083</name>
</gene>
<feature type="region of interest" description="Disordered" evidence="1">
    <location>
        <begin position="1"/>
        <end position="76"/>
    </location>
</feature>
<evidence type="ECO:0000313" key="3">
    <source>
        <dbReference type="Proteomes" id="UP000324222"/>
    </source>
</evidence>
<organism evidence="2 3">
    <name type="scientific">Portunus trituberculatus</name>
    <name type="common">Swimming crab</name>
    <name type="synonym">Neptunus trituberculatus</name>
    <dbReference type="NCBI Taxonomy" id="210409"/>
    <lineage>
        <taxon>Eukaryota</taxon>
        <taxon>Metazoa</taxon>
        <taxon>Ecdysozoa</taxon>
        <taxon>Arthropoda</taxon>
        <taxon>Crustacea</taxon>
        <taxon>Multicrustacea</taxon>
        <taxon>Malacostraca</taxon>
        <taxon>Eumalacostraca</taxon>
        <taxon>Eucarida</taxon>
        <taxon>Decapoda</taxon>
        <taxon>Pleocyemata</taxon>
        <taxon>Brachyura</taxon>
        <taxon>Eubrachyura</taxon>
        <taxon>Portunoidea</taxon>
        <taxon>Portunidae</taxon>
        <taxon>Portuninae</taxon>
        <taxon>Portunus</taxon>
    </lineage>
</organism>
<dbReference type="EMBL" id="VSRR010030127">
    <property type="protein sequence ID" value="MPC69852.1"/>
    <property type="molecule type" value="Genomic_DNA"/>
</dbReference>
<reference evidence="2 3" key="1">
    <citation type="submission" date="2019-05" db="EMBL/GenBank/DDBJ databases">
        <title>Another draft genome of Portunus trituberculatus and its Hox gene families provides insights of decapod evolution.</title>
        <authorList>
            <person name="Jeong J.-H."/>
            <person name="Song I."/>
            <person name="Kim S."/>
            <person name="Choi T."/>
            <person name="Kim D."/>
            <person name="Ryu S."/>
            <person name="Kim W."/>
        </authorList>
    </citation>
    <scope>NUCLEOTIDE SEQUENCE [LARGE SCALE GENOMIC DNA]</scope>
    <source>
        <tissue evidence="2">Muscle</tissue>
    </source>
</reference>
<feature type="compositionally biased region" description="Gly residues" evidence="1">
    <location>
        <begin position="54"/>
        <end position="76"/>
    </location>
</feature>
<protein>
    <submittedName>
        <fullName evidence="2">Uncharacterized protein</fullName>
    </submittedName>
</protein>
<comment type="caution">
    <text evidence="2">The sequence shown here is derived from an EMBL/GenBank/DDBJ whole genome shotgun (WGS) entry which is preliminary data.</text>
</comment>
<dbReference type="Proteomes" id="UP000324222">
    <property type="component" value="Unassembled WGS sequence"/>
</dbReference>
<proteinExistence type="predicted"/>
<evidence type="ECO:0000256" key="1">
    <source>
        <dbReference type="SAM" id="MobiDB-lite"/>
    </source>
</evidence>
<keyword evidence="3" id="KW-1185">Reference proteome</keyword>
<sequence length="76" mass="8086">MTAEIIEVPVRRGRNNRKSQGPTVTRRRQLTVCYSLKPGSCAGDGSSGRQSTRGRGGGGEGLRFCQEGGGQAKYIS</sequence>
<name>A0A5B7HFC1_PORTR</name>
<accession>A0A5B7HFC1</accession>
<dbReference type="AlphaFoldDB" id="A0A5B7HFC1"/>
<evidence type="ECO:0000313" key="2">
    <source>
        <dbReference type="EMBL" id="MPC69852.1"/>
    </source>
</evidence>
<feature type="compositionally biased region" description="Low complexity" evidence="1">
    <location>
        <begin position="43"/>
        <end position="53"/>
    </location>
</feature>